<evidence type="ECO:0008006" key="5">
    <source>
        <dbReference type="Google" id="ProtNLM"/>
    </source>
</evidence>
<organism evidence="3 4">
    <name type="scientific">Winogradskyella aurantia</name>
    <dbReference type="NCBI Taxonomy" id="1915063"/>
    <lineage>
        <taxon>Bacteria</taxon>
        <taxon>Pseudomonadati</taxon>
        <taxon>Bacteroidota</taxon>
        <taxon>Flavobacteriia</taxon>
        <taxon>Flavobacteriales</taxon>
        <taxon>Flavobacteriaceae</taxon>
        <taxon>Winogradskyella</taxon>
    </lineage>
</organism>
<dbReference type="RefSeq" id="WP_094968009.1">
    <property type="nucleotide sequence ID" value="NZ_NGJN01000003.1"/>
</dbReference>
<evidence type="ECO:0000313" key="3">
    <source>
        <dbReference type="EMBL" id="OZV69236.1"/>
    </source>
</evidence>
<dbReference type="PANTHER" id="PTHR23416">
    <property type="entry name" value="SIALIC ACID SYNTHASE-RELATED"/>
    <property type="match status" value="1"/>
</dbReference>
<dbReference type="InterPro" id="IPR051159">
    <property type="entry name" value="Hexapeptide_acetyltransf"/>
</dbReference>
<comment type="similarity">
    <text evidence="1">Belongs to the transferase hexapeptide repeat family.</text>
</comment>
<evidence type="ECO:0000313" key="4">
    <source>
        <dbReference type="Proteomes" id="UP000216840"/>
    </source>
</evidence>
<evidence type="ECO:0000256" key="2">
    <source>
        <dbReference type="ARBA" id="ARBA00022679"/>
    </source>
</evidence>
<comment type="caution">
    <text evidence="3">The sequence shown here is derived from an EMBL/GenBank/DDBJ whole genome shotgun (WGS) entry which is preliminary data.</text>
</comment>
<dbReference type="InterPro" id="IPR011004">
    <property type="entry name" value="Trimer_LpxA-like_sf"/>
</dbReference>
<dbReference type="AlphaFoldDB" id="A0A265UVA6"/>
<dbReference type="GO" id="GO:0008374">
    <property type="term" value="F:O-acyltransferase activity"/>
    <property type="evidence" value="ECO:0007669"/>
    <property type="project" value="TreeGrafter"/>
</dbReference>
<accession>A0A265UVA6</accession>
<sequence length="177" mass="19832">MKRYGGAILNFLFNEVITHIPIHGLRRGFLRLFNKNISGSAVILMHTKIPCFWNIAIGDHSIINQYCYLDGRRYKVIIHNNVDIGPYTKVWTLGHNPHDQTHALYGGDVVIEDHVWIASGATILPNVCLKTGAVVAAAAVVHKSVESKHIVAGNPAEFLKMRTNNLSYTINYKPFLE</sequence>
<dbReference type="EMBL" id="NGJN01000003">
    <property type="protein sequence ID" value="OZV69236.1"/>
    <property type="molecule type" value="Genomic_DNA"/>
</dbReference>
<proteinExistence type="inferred from homology"/>
<reference evidence="3 4" key="1">
    <citation type="submission" date="2017-05" db="EMBL/GenBank/DDBJ databases">
        <title>The draft genome sequence of Idiomarina salinarum WNB302.</title>
        <authorList>
            <person name="Sun Y."/>
            <person name="Chen B."/>
            <person name="Du Z."/>
        </authorList>
    </citation>
    <scope>NUCLEOTIDE SEQUENCE [LARGE SCALE GENOMIC DNA]</scope>
    <source>
        <strain evidence="3 4">WNB302</strain>
    </source>
</reference>
<name>A0A265UVA6_9FLAO</name>
<dbReference type="GO" id="GO:0005829">
    <property type="term" value="C:cytosol"/>
    <property type="evidence" value="ECO:0007669"/>
    <property type="project" value="TreeGrafter"/>
</dbReference>
<dbReference type="Proteomes" id="UP000216840">
    <property type="component" value="Unassembled WGS sequence"/>
</dbReference>
<dbReference type="Gene3D" id="2.160.10.10">
    <property type="entry name" value="Hexapeptide repeat proteins"/>
    <property type="match status" value="1"/>
</dbReference>
<dbReference type="OrthoDB" id="9814490at2"/>
<dbReference type="SUPFAM" id="SSF51161">
    <property type="entry name" value="Trimeric LpxA-like enzymes"/>
    <property type="match status" value="1"/>
</dbReference>
<keyword evidence="2" id="KW-0808">Transferase</keyword>
<protein>
    <recommendedName>
        <fullName evidence="5">Acetyltransferase</fullName>
    </recommendedName>
</protein>
<dbReference type="PANTHER" id="PTHR23416:SF23">
    <property type="entry name" value="ACETYLTRANSFERASE C18B11.09C-RELATED"/>
    <property type="match status" value="1"/>
</dbReference>
<evidence type="ECO:0000256" key="1">
    <source>
        <dbReference type="ARBA" id="ARBA00007274"/>
    </source>
</evidence>
<gene>
    <name evidence="3" type="ORF">CA834_07205</name>
</gene>
<keyword evidence="4" id="KW-1185">Reference proteome</keyword>